<organism evidence="1 2">
    <name type="scientific">Oceanipulchritudo coccoides</name>
    <dbReference type="NCBI Taxonomy" id="2706888"/>
    <lineage>
        <taxon>Bacteria</taxon>
        <taxon>Pseudomonadati</taxon>
        <taxon>Verrucomicrobiota</taxon>
        <taxon>Opitutia</taxon>
        <taxon>Puniceicoccales</taxon>
        <taxon>Oceanipulchritudinaceae</taxon>
        <taxon>Oceanipulchritudo</taxon>
    </lineage>
</organism>
<keyword evidence="2" id="KW-1185">Reference proteome</keyword>
<dbReference type="EMBL" id="JAAGNX010000001">
    <property type="protein sequence ID" value="NDV61613.1"/>
    <property type="molecule type" value="Genomic_DNA"/>
</dbReference>
<gene>
    <name evidence="1" type="ORF">G0Q06_04040</name>
</gene>
<evidence type="ECO:0000313" key="2">
    <source>
        <dbReference type="Proteomes" id="UP000478417"/>
    </source>
</evidence>
<name>A0A6B2LYW5_9BACT</name>
<protein>
    <submittedName>
        <fullName evidence="1">Porin</fullName>
    </submittedName>
</protein>
<dbReference type="Gene3D" id="2.40.160.10">
    <property type="entry name" value="Porin"/>
    <property type="match status" value="1"/>
</dbReference>
<dbReference type="InterPro" id="IPR023614">
    <property type="entry name" value="Porin_dom_sf"/>
</dbReference>
<reference evidence="1 2" key="1">
    <citation type="submission" date="2020-02" db="EMBL/GenBank/DDBJ databases">
        <title>Albibacoteraceae fam. nov., the first described family within the subdivision 4 Verrucomicrobia.</title>
        <authorList>
            <person name="Xi F."/>
        </authorList>
    </citation>
    <scope>NUCLEOTIDE SEQUENCE [LARGE SCALE GENOMIC DNA]</scope>
    <source>
        <strain evidence="1 2">CK1056</strain>
    </source>
</reference>
<sequence>MKMRLSGIQVKRILAGLVLSAGFYLPVLGETPSAEEMWRIIQEQQAEIERLRGLVEESRGETQVVRAETRETRAQVEATALAIEELSEESSGGSGGGWWERTSIGGYGELHANFFEDASNEIDFHRFVLFVNHEFNDWITLYTELEVEHSVAGEGKNGEVELEQAFVRMDFTDTFSLDAGLFLMPVGLLNEIHEPNTFYGVERNNIEARLIPTTWWEAGVKGNWRFENGLSIEAGITSGLDVDPSGVIRSGRQKVSEAINESAGYVARVKYTGVPGLELGASLFYQDDLAQSYVEEIEGLLSTAHVDYRKGGFRLRALYARWDLNGTTSSEAEEQHGYYIEPSYRWTVDDFYGDLGVYFRISDYEYFSGSLKENEIYEIGINYWPVEYVVFKADIQDISESDQYNSKGDIAYNLGVGYQF</sequence>
<dbReference type="RefSeq" id="WP_238710250.1">
    <property type="nucleotide sequence ID" value="NZ_JAAGNX010000001.1"/>
</dbReference>
<dbReference type="Pfam" id="PF07396">
    <property type="entry name" value="Porin_O_P"/>
    <property type="match status" value="1"/>
</dbReference>
<dbReference type="SUPFAM" id="SSF56935">
    <property type="entry name" value="Porins"/>
    <property type="match status" value="1"/>
</dbReference>
<proteinExistence type="predicted"/>
<comment type="caution">
    <text evidence="1">The sequence shown here is derived from an EMBL/GenBank/DDBJ whole genome shotgun (WGS) entry which is preliminary data.</text>
</comment>
<dbReference type="Proteomes" id="UP000478417">
    <property type="component" value="Unassembled WGS sequence"/>
</dbReference>
<dbReference type="InterPro" id="IPR010870">
    <property type="entry name" value="Porin_O/P"/>
</dbReference>
<accession>A0A6B2LYW5</accession>
<dbReference type="AlphaFoldDB" id="A0A6B2LYW5"/>
<evidence type="ECO:0000313" key="1">
    <source>
        <dbReference type="EMBL" id="NDV61613.1"/>
    </source>
</evidence>